<comment type="caution">
    <text evidence="3">The sequence shown here is derived from an EMBL/GenBank/DDBJ whole genome shotgun (WGS) entry which is preliminary data.</text>
</comment>
<dbReference type="Proteomes" id="UP000240717">
    <property type="component" value="Unassembled WGS sequence"/>
</dbReference>
<dbReference type="InterPro" id="IPR003675">
    <property type="entry name" value="Rce1/LyrA-like_dom"/>
</dbReference>
<dbReference type="Pfam" id="PF02517">
    <property type="entry name" value="Rce1-like"/>
    <property type="match status" value="1"/>
</dbReference>
<keyword evidence="1" id="KW-1133">Transmembrane helix</keyword>
<feature type="transmembrane region" description="Helical" evidence="1">
    <location>
        <begin position="20"/>
        <end position="41"/>
    </location>
</feature>
<keyword evidence="3" id="KW-0482">Metalloprotease</keyword>
<protein>
    <submittedName>
        <fullName evidence="3">CPBP family intramembrane metalloprotease</fullName>
    </submittedName>
</protein>
<sequence length="245" mass="28168">MKLSNKGYRFKDIAWRDLFLIPIIFVTMLICSKIGVNILNTHYIHTDRLMSEMVATVAQTMSYVIAILCFYLMHVSSFPERMKNGINYIKKHGKFLIVMFIISICASKAYEWIMELLPQSWQFNETQNELALNQLFKTPLFLPITFILIVIVGPIVEEIVFRHILIGELGKKFNFIFMGMVSAITFSLIHVSGAKSPLEFGAYFILAVILVFVYLKSNRNLASSITIHILNNLLSFMITIYTISM</sequence>
<feature type="transmembrane region" description="Helical" evidence="1">
    <location>
        <begin position="227"/>
        <end position="244"/>
    </location>
</feature>
<dbReference type="EMBL" id="PZEV01000002">
    <property type="protein sequence ID" value="PTI52575.1"/>
    <property type="molecule type" value="Genomic_DNA"/>
</dbReference>
<name>A0A2T4Q3P9_STAWA</name>
<dbReference type="GO" id="GO:0008237">
    <property type="term" value="F:metallopeptidase activity"/>
    <property type="evidence" value="ECO:0007669"/>
    <property type="project" value="UniProtKB-KW"/>
</dbReference>
<keyword evidence="3" id="KW-0645">Protease</keyword>
<dbReference type="InterPro" id="IPR052710">
    <property type="entry name" value="CAAX_protease"/>
</dbReference>
<dbReference type="RefSeq" id="WP_107532642.1">
    <property type="nucleotide sequence ID" value="NZ_PZEV01000002.1"/>
</dbReference>
<keyword evidence="1" id="KW-0472">Membrane</keyword>
<evidence type="ECO:0000256" key="1">
    <source>
        <dbReference type="SAM" id="Phobius"/>
    </source>
</evidence>
<feature type="domain" description="CAAX prenyl protease 2/Lysostaphin resistance protein A-like" evidence="2">
    <location>
        <begin position="142"/>
        <end position="234"/>
    </location>
</feature>
<reference evidence="3 4" key="1">
    <citation type="journal article" date="2016" name="Front. Microbiol.">
        <title>Comprehensive Phylogenetic Analysis of Bovine Non-aureus Staphylococci Species Based on Whole-Genome Sequencing.</title>
        <authorList>
            <person name="Naushad S."/>
            <person name="Barkema H.W."/>
            <person name="Luby C."/>
            <person name="Condas L.A."/>
            <person name="Nobrega D.B."/>
            <person name="Carson D.A."/>
            <person name="De Buck J."/>
        </authorList>
    </citation>
    <scope>NUCLEOTIDE SEQUENCE [LARGE SCALE GENOMIC DNA]</scope>
    <source>
        <strain evidence="3 4">SNUC 2993</strain>
    </source>
</reference>
<feature type="transmembrane region" description="Helical" evidence="1">
    <location>
        <begin position="173"/>
        <end position="192"/>
    </location>
</feature>
<dbReference type="GO" id="GO:0080120">
    <property type="term" value="P:CAAX-box protein maturation"/>
    <property type="evidence" value="ECO:0007669"/>
    <property type="project" value="UniProtKB-ARBA"/>
</dbReference>
<evidence type="ECO:0000313" key="3">
    <source>
        <dbReference type="EMBL" id="PTI52575.1"/>
    </source>
</evidence>
<keyword evidence="3" id="KW-0378">Hydrolase</keyword>
<keyword evidence="1" id="KW-0812">Transmembrane</keyword>
<proteinExistence type="predicted"/>
<feature type="transmembrane region" description="Helical" evidence="1">
    <location>
        <begin position="95"/>
        <end position="113"/>
    </location>
</feature>
<evidence type="ECO:0000259" key="2">
    <source>
        <dbReference type="Pfam" id="PF02517"/>
    </source>
</evidence>
<dbReference type="GO" id="GO:0004175">
    <property type="term" value="F:endopeptidase activity"/>
    <property type="evidence" value="ECO:0007669"/>
    <property type="project" value="UniProtKB-ARBA"/>
</dbReference>
<gene>
    <name evidence="3" type="ORF">BU085_01350</name>
</gene>
<accession>A0A2T4Q3P9</accession>
<dbReference type="PANTHER" id="PTHR36435:SF1">
    <property type="entry name" value="CAAX AMINO TERMINAL PROTEASE FAMILY PROTEIN"/>
    <property type="match status" value="1"/>
</dbReference>
<evidence type="ECO:0000313" key="4">
    <source>
        <dbReference type="Proteomes" id="UP000240717"/>
    </source>
</evidence>
<dbReference type="PANTHER" id="PTHR36435">
    <property type="entry name" value="SLR1288 PROTEIN"/>
    <property type="match status" value="1"/>
</dbReference>
<feature type="transmembrane region" description="Helical" evidence="1">
    <location>
        <begin position="140"/>
        <end position="161"/>
    </location>
</feature>
<feature type="transmembrane region" description="Helical" evidence="1">
    <location>
        <begin position="53"/>
        <end position="74"/>
    </location>
</feature>
<dbReference type="AlphaFoldDB" id="A0A2T4Q3P9"/>
<dbReference type="GO" id="GO:0006508">
    <property type="term" value="P:proteolysis"/>
    <property type="evidence" value="ECO:0007669"/>
    <property type="project" value="UniProtKB-KW"/>
</dbReference>
<organism evidence="3 4">
    <name type="scientific">Staphylococcus warneri</name>
    <dbReference type="NCBI Taxonomy" id="1292"/>
    <lineage>
        <taxon>Bacteria</taxon>
        <taxon>Bacillati</taxon>
        <taxon>Bacillota</taxon>
        <taxon>Bacilli</taxon>
        <taxon>Bacillales</taxon>
        <taxon>Staphylococcaceae</taxon>
        <taxon>Staphylococcus</taxon>
    </lineage>
</organism>
<feature type="transmembrane region" description="Helical" evidence="1">
    <location>
        <begin position="198"/>
        <end position="215"/>
    </location>
</feature>
<dbReference type="STRING" id="1194526.A284_02980"/>